<dbReference type="PANTHER" id="PTHR12318">
    <property type="entry name" value="TESTOSTERONE-REGULATED PROTEIN RP2"/>
    <property type="match status" value="1"/>
</dbReference>
<evidence type="ECO:0000256" key="7">
    <source>
        <dbReference type="SAM" id="MobiDB-lite"/>
    </source>
</evidence>
<keyword evidence="6" id="KW-0464">Manganese</keyword>
<dbReference type="PANTHER" id="PTHR12318:SF0">
    <property type="entry name" value="ACYL-COENZYME A DIPHOSPHATASE NUDT19"/>
    <property type="match status" value="1"/>
</dbReference>
<accession>A0A2V1DFA7</accession>
<evidence type="ECO:0000256" key="2">
    <source>
        <dbReference type="ARBA" id="ARBA00001946"/>
    </source>
</evidence>
<comment type="cofactor">
    <cofactor evidence="2">
        <name>Mg(2+)</name>
        <dbReference type="ChEBI" id="CHEBI:18420"/>
    </cofactor>
</comment>
<feature type="region of interest" description="Disordered" evidence="7">
    <location>
        <begin position="54"/>
        <end position="77"/>
    </location>
</feature>
<protein>
    <recommendedName>
        <fullName evidence="8">Nudix hydrolase domain-containing protein</fullName>
    </recommendedName>
</protein>
<dbReference type="InterPro" id="IPR015797">
    <property type="entry name" value="NUDIX_hydrolase-like_dom_sf"/>
</dbReference>
<evidence type="ECO:0000256" key="3">
    <source>
        <dbReference type="ARBA" id="ARBA00022723"/>
    </source>
</evidence>
<dbReference type="STRING" id="97972.A0A2V1DFA7"/>
<feature type="domain" description="Nudix hydrolase" evidence="8">
    <location>
        <begin position="19"/>
        <end position="246"/>
    </location>
</feature>
<dbReference type="EMBL" id="KZ805483">
    <property type="protein sequence ID" value="PVH95824.1"/>
    <property type="molecule type" value="Genomic_DNA"/>
</dbReference>
<organism evidence="9 10">
    <name type="scientific">Periconia macrospinosa</name>
    <dbReference type="NCBI Taxonomy" id="97972"/>
    <lineage>
        <taxon>Eukaryota</taxon>
        <taxon>Fungi</taxon>
        <taxon>Dikarya</taxon>
        <taxon>Ascomycota</taxon>
        <taxon>Pezizomycotina</taxon>
        <taxon>Dothideomycetes</taxon>
        <taxon>Pleosporomycetidae</taxon>
        <taxon>Pleosporales</taxon>
        <taxon>Massarineae</taxon>
        <taxon>Periconiaceae</taxon>
        <taxon>Periconia</taxon>
    </lineage>
</organism>
<keyword evidence="5" id="KW-0460">Magnesium</keyword>
<dbReference type="AlphaFoldDB" id="A0A2V1DFA7"/>
<feature type="region of interest" description="Disordered" evidence="7">
    <location>
        <begin position="1"/>
        <end position="21"/>
    </location>
</feature>
<evidence type="ECO:0000313" key="9">
    <source>
        <dbReference type="EMBL" id="PVH95824.1"/>
    </source>
</evidence>
<dbReference type="GO" id="GO:0005739">
    <property type="term" value="C:mitochondrion"/>
    <property type="evidence" value="ECO:0007669"/>
    <property type="project" value="TreeGrafter"/>
</dbReference>
<dbReference type="Proteomes" id="UP000244855">
    <property type="component" value="Unassembled WGS sequence"/>
</dbReference>
<evidence type="ECO:0000256" key="5">
    <source>
        <dbReference type="ARBA" id="ARBA00022842"/>
    </source>
</evidence>
<evidence type="ECO:0000259" key="8">
    <source>
        <dbReference type="PROSITE" id="PS51462"/>
    </source>
</evidence>
<dbReference type="InterPro" id="IPR000086">
    <property type="entry name" value="NUDIX_hydrolase_dom"/>
</dbReference>
<dbReference type="CDD" id="cd18870">
    <property type="entry name" value="NUDIX_AcylCoAdiphos_Nudt19"/>
    <property type="match status" value="1"/>
</dbReference>
<dbReference type="SUPFAM" id="SSF55811">
    <property type="entry name" value="Nudix"/>
    <property type="match status" value="1"/>
</dbReference>
<evidence type="ECO:0000256" key="6">
    <source>
        <dbReference type="ARBA" id="ARBA00023211"/>
    </source>
</evidence>
<keyword evidence="4" id="KW-0378">Hydrolase</keyword>
<dbReference type="InterPro" id="IPR039121">
    <property type="entry name" value="NUDT19"/>
</dbReference>
<dbReference type="OrthoDB" id="1695362at2759"/>
<evidence type="ECO:0000313" key="10">
    <source>
        <dbReference type="Proteomes" id="UP000244855"/>
    </source>
</evidence>
<dbReference type="Gene3D" id="3.90.79.10">
    <property type="entry name" value="Nucleoside Triphosphate Pyrophosphohydrolase"/>
    <property type="match status" value="1"/>
</dbReference>
<reference evidence="9 10" key="1">
    <citation type="journal article" date="2018" name="Sci. Rep.">
        <title>Comparative genomics provides insights into the lifestyle and reveals functional heterogeneity of dark septate endophytic fungi.</title>
        <authorList>
            <person name="Knapp D.G."/>
            <person name="Nemeth J.B."/>
            <person name="Barry K."/>
            <person name="Hainaut M."/>
            <person name="Henrissat B."/>
            <person name="Johnson J."/>
            <person name="Kuo A."/>
            <person name="Lim J.H.P."/>
            <person name="Lipzen A."/>
            <person name="Nolan M."/>
            <person name="Ohm R.A."/>
            <person name="Tamas L."/>
            <person name="Grigoriev I.V."/>
            <person name="Spatafora J.W."/>
            <person name="Nagy L.G."/>
            <person name="Kovacs G.M."/>
        </authorList>
    </citation>
    <scope>NUCLEOTIDE SEQUENCE [LARGE SCALE GENOMIC DNA]</scope>
    <source>
        <strain evidence="9 10">DSE2036</strain>
    </source>
</reference>
<sequence>MTTAADHKPLKTPLKVPVDPRPSSSVLLISPTNQILLLQRVRTSSSFASAHVFPGGALSPEHDGEIPSTDDPGRHQDGPAYRMAAIRETFEECGILLARNKKTGKLFSSSDITDEERERGRRAVHSGQILFGDLLAQWGVEADTGGLRPFTRWVTPPNVPKRFSTQMYLYFLPIGSASPSEKVSSRSAQISASATIDDETEPDIVIPQPTHDGGIEHTAARFLPPNKWISLARQNRIILFPPQFMLNFLLAPYLSATVTSASSPIPSPQALQEERDKALAFLSRPRIYDGTSEVSFAEACISPVPMGRGMYGEENQDGISETGITKDTAVLALDRPGREVEAQKLGRRGIREWVVTTKFKREGPRDVDVRRRDDVVMRKESANAPPQREKL</sequence>
<dbReference type="GO" id="GO:0016818">
    <property type="term" value="F:hydrolase activity, acting on acid anhydrides, in phosphorus-containing anhydrides"/>
    <property type="evidence" value="ECO:0007669"/>
    <property type="project" value="InterPro"/>
</dbReference>
<keyword evidence="3" id="KW-0479">Metal-binding</keyword>
<proteinExistence type="predicted"/>
<dbReference type="PROSITE" id="PS51462">
    <property type="entry name" value="NUDIX"/>
    <property type="match status" value="1"/>
</dbReference>
<gene>
    <name evidence="9" type="ORF">DM02DRAFT_617638</name>
</gene>
<dbReference type="GO" id="GO:0046872">
    <property type="term" value="F:metal ion binding"/>
    <property type="evidence" value="ECO:0007669"/>
    <property type="project" value="UniProtKB-KW"/>
</dbReference>
<comment type="cofactor">
    <cofactor evidence="1">
        <name>Mn(2+)</name>
        <dbReference type="ChEBI" id="CHEBI:29035"/>
    </cofactor>
</comment>
<evidence type="ECO:0000256" key="1">
    <source>
        <dbReference type="ARBA" id="ARBA00001936"/>
    </source>
</evidence>
<name>A0A2V1DFA7_9PLEO</name>
<evidence type="ECO:0000256" key="4">
    <source>
        <dbReference type="ARBA" id="ARBA00022801"/>
    </source>
</evidence>
<feature type="compositionally biased region" description="Basic and acidic residues" evidence="7">
    <location>
        <begin position="60"/>
        <end position="77"/>
    </location>
</feature>
<keyword evidence="10" id="KW-1185">Reference proteome</keyword>